<dbReference type="Pfam" id="PF16127">
    <property type="entry name" value="DUF4839"/>
    <property type="match status" value="1"/>
</dbReference>
<dbReference type="InterPro" id="IPR032290">
    <property type="entry name" value="DUF4839"/>
</dbReference>
<dbReference type="EMBL" id="BMNI01000016">
    <property type="protein sequence ID" value="GGO94064.1"/>
    <property type="molecule type" value="Genomic_DNA"/>
</dbReference>
<keyword evidence="2" id="KW-0732">Signal</keyword>
<feature type="chain" id="PRO_5047282247" description="DUF4839 domain-containing protein" evidence="2">
    <location>
        <begin position="23"/>
        <end position="267"/>
    </location>
</feature>
<dbReference type="RefSeq" id="WP_188785319.1">
    <property type="nucleotide sequence ID" value="NZ_BMNI01000016.1"/>
</dbReference>
<keyword evidence="4" id="KW-1185">Reference proteome</keyword>
<dbReference type="PROSITE" id="PS51257">
    <property type="entry name" value="PROKAR_LIPOPROTEIN"/>
    <property type="match status" value="1"/>
</dbReference>
<dbReference type="Proteomes" id="UP000655410">
    <property type="component" value="Unassembled WGS sequence"/>
</dbReference>
<protein>
    <recommendedName>
        <fullName evidence="5">DUF4839 domain-containing protein</fullName>
    </recommendedName>
</protein>
<gene>
    <name evidence="3" type="ORF">GCM10011584_34240</name>
</gene>
<accession>A0ABQ2NDP8</accession>
<evidence type="ECO:0000256" key="1">
    <source>
        <dbReference type="SAM" id="MobiDB-lite"/>
    </source>
</evidence>
<feature type="signal peptide" evidence="2">
    <location>
        <begin position="1"/>
        <end position="22"/>
    </location>
</feature>
<organism evidence="3 4">
    <name type="scientific">Nocardioides phosphati</name>
    <dbReference type="NCBI Taxonomy" id="1867775"/>
    <lineage>
        <taxon>Bacteria</taxon>
        <taxon>Bacillati</taxon>
        <taxon>Actinomycetota</taxon>
        <taxon>Actinomycetes</taxon>
        <taxon>Propionibacteriales</taxon>
        <taxon>Nocardioidaceae</taxon>
        <taxon>Nocardioides</taxon>
    </lineage>
</organism>
<name>A0ABQ2NDP8_9ACTN</name>
<evidence type="ECO:0000256" key="2">
    <source>
        <dbReference type="SAM" id="SignalP"/>
    </source>
</evidence>
<feature type="region of interest" description="Disordered" evidence="1">
    <location>
        <begin position="111"/>
        <end position="145"/>
    </location>
</feature>
<evidence type="ECO:0008006" key="5">
    <source>
        <dbReference type="Google" id="ProtNLM"/>
    </source>
</evidence>
<reference evidence="4" key="1">
    <citation type="journal article" date="2019" name="Int. J. Syst. Evol. Microbiol.">
        <title>The Global Catalogue of Microorganisms (GCM) 10K type strain sequencing project: providing services to taxonomists for standard genome sequencing and annotation.</title>
        <authorList>
            <consortium name="The Broad Institute Genomics Platform"/>
            <consortium name="The Broad Institute Genome Sequencing Center for Infectious Disease"/>
            <person name="Wu L."/>
            <person name="Ma J."/>
        </authorList>
    </citation>
    <scope>NUCLEOTIDE SEQUENCE [LARGE SCALE GENOMIC DNA]</scope>
    <source>
        <strain evidence="4">CGMCC 4.7371</strain>
    </source>
</reference>
<evidence type="ECO:0000313" key="3">
    <source>
        <dbReference type="EMBL" id="GGO94064.1"/>
    </source>
</evidence>
<sequence length="267" mass="28664">MKRRILSGTLGTALLLTLSACGGETLSANQTKAPASASDMEGEQYKGVVSDLKDAGFTKVDTKKIDDLITGWLTKDGEVEDVKINGSKDFESGDVFDKDAKVVVAYHTFPEKKEKDEEEPSDEAIPSDKPSPEPTPARSNKVINPQNNKEFAALMTIGDNCDPAIGKFVDANQGRKVAFNGSVIADPIAEDYLGQPWWTVTFAPGDAGVNSSKGAYFQMESIAESDIPLAAGAELAANTRVRLTATLEEFNEDQCLVKVAPVDITTR</sequence>
<comment type="caution">
    <text evidence="3">The sequence shown here is derived from an EMBL/GenBank/DDBJ whole genome shotgun (WGS) entry which is preliminary data.</text>
</comment>
<proteinExistence type="predicted"/>
<evidence type="ECO:0000313" key="4">
    <source>
        <dbReference type="Proteomes" id="UP000655410"/>
    </source>
</evidence>